<dbReference type="RefSeq" id="WP_201328625.1">
    <property type="nucleotide sequence ID" value="NZ_AP017470.1"/>
</dbReference>
<dbReference type="InterPro" id="IPR036108">
    <property type="entry name" value="4pyrrol_syn_uPrphyn_synt_sf"/>
</dbReference>
<dbReference type="AlphaFoldDB" id="A0A7R6SY80"/>
<dbReference type="EC" id="4.2.1.75" evidence="3 9"/>
<keyword evidence="5 9" id="KW-0627">Porphyrin biosynthesis</keyword>
<evidence type="ECO:0000313" key="11">
    <source>
        <dbReference type="EMBL" id="BBB32281.1"/>
    </source>
</evidence>
<keyword evidence="12" id="KW-1185">Reference proteome</keyword>
<keyword evidence="4 9" id="KW-0456">Lyase</keyword>
<dbReference type="KEGG" id="thyd:TTHT_0709"/>
<dbReference type="GO" id="GO:0006780">
    <property type="term" value="P:uroporphyrinogen III biosynthetic process"/>
    <property type="evidence" value="ECO:0007669"/>
    <property type="project" value="UniProtKB-UniRule"/>
</dbReference>
<dbReference type="PANTHER" id="PTHR38042:SF1">
    <property type="entry name" value="UROPORPHYRINOGEN-III SYNTHASE, CHLOROPLASTIC"/>
    <property type="match status" value="1"/>
</dbReference>
<evidence type="ECO:0000256" key="4">
    <source>
        <dbReference type="ARBA" id="ARBA00023239"/>
    </source>
</evidence>
<comment type="catalytic activity">
    <reaction evidence="8 9">
        <text>hydroxymethylbilane = uroporphyrinogen III + H2O</text>
        <dbReference type="Rhea" id="RHEA:18965"/>
        <dbReference type="ChEBI" id="CHEBI:15377"/>
        <dbReference type="ChEBI" id="CHEBI:57308"/>
        <dbReference type="ChEBI" id="CHEBI:57845"/>
        <dbReference type="EC" id="4.2.1.75"/>
    </reaction>
</comment>
<evidence type="ECO:0000256" key="2">
    <source>
        <dbReference type="ARBA" id="ARBA00008133"/>
    </source>
</evidence>
<proteinExistence type="inferred from homology"/>
<dbReference type="GO" id="GO:0004852">
    <property type="term" value="F:uroporphyrinogen-III synthase activity"/>
    <property type="evidence" value="ECO:0007669"/>
    <property type="project" value="UniProtKB-UniRule"/>
</dbReference>
<evidence type="ECO:0000256" key="1">
    <source>
        <dbReference type="ARBA" id="ARBA00004772"/>
    </source>
</evidence>
<comment type="similarity">
    <text evidence="2 9">Belongs to the uroporphyrinogen-III synthase family.</text>
</comment>
<reference evidence="11 12" key="1">
    <citation type="journal article" date="2012" name="Extremophiles">
        <title>Thermotomaculum hydrothermale gen. nov., sp. nov., a novel heterotrophic thermophile within the phylum Acidobacteria from a deep-sea hydrothermal vent chimney in the Southern Okinawa Trough.</title>
        <authorList>
            <person name="Izumi H."/>
            <person name="Nunoura T."/>
            <person name="Miyazaki M."/>
            <person name="Mino S."/>
            <person name="Toki T."/>
            <person name="Takai K."/>
            <person name="Sako Y."/>
            <person name="Sawabe T."/>
            <person name="Nakagawa S."/>
        </authorList>
    </citation>
    <scope>NUCLEOTIDE SEQUENCE [LARGE SCALE GENOMIC DNA]</scope>
    <source>
        <strain evidence="11 12">AC55</strain>
    </source>
</reference>
<feature type="domain" description="Tetrapyrrole biosynthesis uroporphyrinogen III synthase" evidence="10">
    <location>
        <begin position="37"/>
        <end position="219"/>
    </location>
</feature>
<evidence type="ECO:0000256" key="5">
    <source>
        <dbReference type="ARBA" id="ARBA00023244"/>
    </source>
</evidence>
<dbReference type="CDD" id="cd06578">
    <property type="entry name" value="HemD"/>
    <property type="match status" value="1"/>
</dbReference>
<dbReference type="Pfam" id="PF02602">
    <property type="entry name" value="HEM4"/>
    <property type="match status" value="1"/>
</dbReference>
<sequence>MKKIAVFGSKDSLEGLKKIEITETDIEIAGFEAIKFKETEFEISDFSNFDWIFFGSKRGVEFFFKKINPENIKGLKIACVGKKTAEKLNKYGIKPDFIPSNYSSKHFFKEFSEKYNKVKGILFPTSDLSENTLENDFKSKGIEFKKITVYKTICGDLSFLPDFDGYIFLSPSSFKCFIEKNPYDFLNKKIVCAIGSVTAEEIKKYGIPCIFPKKFSLKEALKFTISKLGG</sequence>
<dbReference type="SUPFAM" id="SSF69618">
    <property type="entry name" value="HemD-like"/>
    <property type="match status" value="1"/>
</dbReference>
<evidence type="ECO:0000256" key="9">
    <source>
        <dbReference type="RuleBase" id="RU366031"/>
    </source>
</evidence>
<dbReference type="Proteomes" id="UP000595564">
    <property type="component" value="Chromosome"/>
</dbReference>
<evidence type="ECO:0000313" key="12">
    <source>
        <dbReference type="Proteomes" id="UP000595564"/>
    </source>
</evidence>
<dbReference type="Gene3D" id="3.40.50.10090">
    <property type="match status" value="2"/>
</dbReference>
<dbReference type="PANTHER" id="PTHR38042">
    <property type="entry name" value="UROPORPHYRINOGEN-III SYNTHASE, CHLOROPLASTIC"/>
    <property type="match status" value="1"/>
</dbReference>
<evidence type="ECO:0000259" key="10">
    <source>
        <dbReference type="Pfam" id="PF02602"/>
    </source>
</evidence>
<comment type="function">
    <text evidence="6 9">Catalyzes cyclization of the linear tetrapyrrole, hydroxymethylbilane, to the macrocyclic uroporphyrinogen III.</text>
</comment>
<dbReference type="InterPro" id="IPR003754">
    <property type="entry name" value="4pyrrol_synth_uPrphyn_synth"/>
</dbReference>
<evidence type="ECO:0000256" key="6">
    <source>
        <dbReference type="ARBA" id="ARBA00037589"/>
    </source>
</evidence>
<dbReference type="GO" id="GO:0006782">
    <property type="term" value="P:protoporphyrinogen IX biosynthetic process"/>
    <property type="evidence" value="ECO:0007669"/>
    <property type="project" value="UniProtKB-UniRule"/>
</dbReference>
<accession>A0A7R6SY80</accession>
<dbReference type="EMBL" id="AP017470">
    <property type="protein sequence ID" value="BBB32281.1"/>
    <property type="molecule type" value="Genomic_DNA"/>
</dbReference>
<protein>
    <recommendedName>
        <fullName evidence="7 9">Uroporphyrinogen-III synthase</fullName>
        <ecNumber evidence="3 9">4.2.1.75</ecNumber>
    </recommendedName>
</protein>
<dbReference type="UniPathway" id="UPA00251">
    <property type="reaction ID" value="UER00320"/>
</dbReference>
<evidence type="ECO:0000256" key="7">
    <source>
        <dbReference type="ARBA" id="ARBA00040167"/>
    </source>
</evidence>
<gene>
    <name evidence="11" type="primary">hemD</name>
    <name evidence="11" type="ORF">TTHT_0709</name>
</gene>
<evidence type="ECO:0000256" key="3">
    <source>
        <dbReference type="ARBA" id="ARBA00013109"/>
    </source>
</evidence>
<dbReference type="InterPro" id="IPR039793">
    <property type="entry name" value="UROS/Hem4"/>
</dbReference>
<evidence type="ECO:0000256" key="8">
    <source>
        <dbReference type="ARBA" id="ARBA00048617"/>
    </source>
</evidence>
<name>A0A7R6SY80_9BACT</name>
<organism evidence="11 12">
    <name type="scientific">Thermotomaculum hydrothermale</name>
    <dbReference type="NCBI Taxonomy" id="981385"/>
    <lineage>
        <taxon>Bacteria</taxon>
        <taxon>Pseudomonadati</taxon>
        <taxon>Acidobacteriota</taxon>
        <taxon>Holophagae</taxon>
        <taxon>Thermotomaculales</taxon>
        <taxon>Thermotomaculaceae</taxon>
        <taxon>Thermotomaculum</taxon>
    </lineage>
</organism>
<comment type="pathway">
    <text evidence="1 9">Porphyrin-containing compound metabolism; protoporphyrin-IX biosynthesis; coproporphyrinogen-III from 5-aminolevulinate: step 3/4.</text>
</comment>